<dbReference type="AlphaFoldDB" id="A0A2T9YYL3"/>
<name>A0A2T9YYL3_9FUNG</name>
<dbReference type="EMBL" id="MBFR01000012">
    <property type="protein sequence ID" value="PVU97433.1"/>
    <property type="molecule type" value="Genomic_DNA"/>
</dbReference>
<reference evidence="1 2" key="1">
    <citation type="journal article" date="2018" name="MBio">
        <title>Comparative Genomics Reveals the Core Gene Toolbox for the Fungus-Insect Symbiosis.</title>
        <authorList>
            <person name="Wang Y."/>
            <person name="Stata M."/>
            <person name="Wang W."/>
            <person name="Stajich J.E."/>
            <person name="White M.M."/>
            <person name="Moncalvo J.M."/>
        </authorList>
    </citation>
    <scope>NUCLEOTIDE SEQUENCE [LARGE SCALE GENOMIC DNA]</scope>
    <source>
        <strain evidence="1 2">SWE-8-4</strain>
    </source>
</reference>
<gene>
    <name evidence="1" type="ORF">BB561_000531</name>
</gene>
<keyword evidence="2" id="KW-1185">Reference proteome</keyword>
<protein>
    <submittedName>
        <fullName evidence="1">Uncharacterized protein</fullName>
    </submittedName>
</protein>
<dbReference type="Proteomes" id="UP000245383">
    <property type="component" value="Unassembled WGS sequence"/>
</dbReference>
<sequence>MKINCLTDTTFKNQNQLIPPVNEYKYLGIEFNDSWNSKAFFKTKKTKAYKIYLRCYSLPNLKKKKIVISTRKFKPIQQVIDAATQQLAKYKESVTMNYASETIEHILLECSQWQALQTDIPAKYISFIEKKIRYAPPTIDSNVLCAKTTPTKTKFLNAIALLRNPMLNSIMLVSIPRSNYQQVHIL</sequence>
<accession>A0A2T9YYL3</accession>
<evidence type="ECO:0000313" key="2">
    <source>
        <dbReference type="Proteomes" id="UP000245383"/>
    </source>
</evidence>
<comment type="caution">
    <text evidence="1">The sequence shown here is derived from an EMBL/GenBank/DDBJ whole genome shotgun (WGS) entry which is preliminary data.</text>
</comment>
<evidence type="ECO:0000313" key="1">
    <source>
        <dbReference type="EMBL" id="PVU97433.1"/>
    </source>
</evidence>
<proteinExistence type="predicted"/>
<organism evidence="1 2">
    <name type="scientific">Smittium simulii</name>
    <dbReference type="NCBI Taxonomy" id="133385"/>
    <lineage>
        <taxon>Eukaryota</taxon>
        <taxon>Fungi</taxon>
        <taxon>Fungi incertae sedis</taxon>
        <taxon>Zoopagomycota</taxon>
        <taxon>Kickxellomycotina</taxon>
        <taxon>Harpellomycetes</taxon>
        <taxon>Harpellales</taxon>
        <taxon>Legeriomycetaceae</taxon>
        <taxon>Smittium</taxon>
    </lineage>
</organism>